<dbReference type="PANTHER" id="PTHR35897">
    <property type="entry name" value="METHYLTRANSFERASE AUSD"/>
    <property type="match status" value="1"/>
</dbReference>
<protein>
    <recommendedName>
        <fullName evidence="7">Methyltransferase domain-containing protein</fullName>
    </recommendedName>
</protein>
<evidence type="ECO:0000313" key="6">
    <source>
        <dbReference type="Proteomes" id="UP000292082"/>
    </source>
</evidence>
<dbReference type="Proteomes" id="UP000292082">
    <property type="component" value="Unassembled WGS sequence"/>
</dbReference>
<evidence type="ECO:0000256" key="3">
    <source>
        <dbReference type="ARBA" id="ARBA00022691"/>
    </source>
</evidence>
<dbReference type="PANTHER" id="PTHR35897:SF1">
    <property type="entry name" value="METHYLTRANSFERASE AUSD"/>
    <property type="match status" value="1"/>
</dbReference>
<proteinExistence type="inferred from homology"/>
<sequence>MLTIISRLLWRSKSTRPSHITPVLAGNLAVYLKSHGSEQSSMAARSVLLEVTPRNFITKASPMWPRPRPIALRKYKYPDTNSHIASRLGFRFLHITRPPSRTQGDNGDMSETHRPGWAKPLDPSLYAPDEEEKGFMKTTTGIQDDEELKAHILAVQSKAFGFYKYPCIRMFEFMRLKIARLPAYPQFIELGKQREGAIFLDMGCCFGNDVRKAVLDGWPIQGAIASDLSKDLWDLGHELFRSTPETFPVPFLKGDILDTSFLSLAPVLPTSTSPPAPAPPLDEVTSLNQLHGKLSAIYAAAFFHLFKFDGQEHVARLFAGLLSPLPGSMIFGVQGGRAVKGEWRPAEGTRMNCHSPESWKELWEGIFAEAGAKVEVKARLRKEIGGLSMFGTYPENTEHYHVLEWSVTRVE</sequence>
<dbReference type="SUPFAM" id="SSF53335">
    <property type="entry name" value="S-adenosyl-L-methionine-dependent methyltransferases"/>
    <property type="match status" value="1"/>
</dbReference>
<reference evidence="5 6" key="1">
    <citation type="submission" date="2019-01" db="EMBL/GenBank/DDBJ databases">
        <title>Draft genome sequences of three monokaryotic isolates of the white-rot basidiomycete fungus Dichomitus squalens.</title>
        <authorList>
            <consortium name="DOE Joint Genome Institute"/>
            <person name="Lopez S.C."/>
            <person name="Andreopoulos B."/>
            <person name="Pangilinan J."/>
            <person name="Lipzen A."/>
            <person name="Riley R."/>
            <person name="Ahrendt S."/>
            <person name="Ng V."/>
            <person name="Barry K."/>
            <person name="Daum C."/>
            <person name="Grigoriev I.V."/>
            <person name="Hilden K.S."/>
            <person name="Makela M.R."/>
            <person name="de Vries R.P."/>
        </authorList>
    </citation>
    <scope>NUCLEOTIDE SEQUENCE [LARGE SCALE GENOMIC DNA]</scope>
    <source>
        <strain evidence="5 6">CBS 464.89</strain>
    </source>
</reference>
<dbReference type="AlphaFoldDB" id="A0A4Q9PHY9"/>
<evidence type="ECO:0008006" key="7">
    <source>
        <dbReference type="Google" id="ProtNLM"/>
    </source>
</evidence>
<dbReference type="InterPro" id="IPR051654">
    <property type="entry name" value="Meroterpenoid_MTases"/>
</dbReference>
<evidence type="ECO:0000256" key="1">
    <source>
        <dbReference type="ARBA" id="ARBA00005179"/>
    </source>
</evidence>
<accession>A0A4Q9PHY9</accession>
<dbReference type="GO" id="GO:0016740">
    <property type="term" value="F:transferase activity"/>
    <property type="evidence" value="ECO:0007669"/>
    <property type="project" value="UniProtKB-KW"/>
</dbReference>
<keyword evidence="2" id="KW-0808">Transferase</keyword>
<dbReference type="STRING" id="114155.A0A4Q9PHY9"/>
<comment type="similarity">
    <text evidence="4">Belongs to the class I-like SAM-binding methyltransferase superfamily.</text>
</comment>
<dbReference type="InterPro" id="IPR029063">
    <property type="entry name" value="SAM-dependent_MTases_sf"/>
</dbReference>
<dbReference type="EMBL" id="ML145208">
    <property type="protein sequence ID" value="TBU53647.1"/>
    <property type="molecule type" value="Genomic_DNA"/>
</dbReference>
<keyword evidence="6" id="KW-1185">Reference proteome</keyword>
<evidence type="ECO:0000256" key="2">
    <source>
        <dbReference type="ARBA" id="ARBA00022679"/>
    </source>
</evidence>
<gene>
    <name evidence="5" type="ORF">BD310DRAFT_937555</name>
</gene>
<comment type="pathway">
    <text evidence="1">Secondary metabolite biosynthesis.</text>
</comment>
<evidence type="ECO:0000313" key="5">
    <source>
        <dbReference type="EMBL" id="TBU53647.1"/>
    </source>
</evidence>
<organism evidence="5 6">
    <name type="scientific">Dichomitus squalens</name>
    <dbReference type="NCBI Taxonomy" id="114155"/>
    <lineage>
        <taxon>Eukaryota</taxon>
        <taxon>Fungi</taxon>
        <taxon>Dikarya</taxon>
        <taxon>Basidiomycota</taxon>
        <taxon>Agaricomycotina</taxon>
        <taxon>Agaricomycetes</taxon>
        <taxon>Polyporales</taxon>
        <taxon>Polyporaceae</taxon>
        <taxon>Dichomitus</taxon>
    </lineage>
</organism>
<evidence type="ECO:0000256" key="4">
    <source>
        <dbReference type="ARBA" id="ARBA00038314"/>
    </source>
</evidence>
<keyword evidence="3" id="KW-0949">S-adenosyl-L-methionine</keyword>
<name>A0A4Q9PHY9_9APHY</name>